<evidence type="ECO:0000256" key="2">
    <source>
        <dbReference type="ARBA" id="ARBA00010792"/>
    </source>
</evidence>
<feature type="transmembrane region" description="Helical" evidence="7">
    <location>
        <begin position="171"/>
        <end position="191"/>
    </location>
</feature>
<dbReference type="PANTHER" id="PTHR42709">
    <property type="entry name" value="ALKALINE PHOSPHATASE LIKE PROTEIN"/>
    <property type="match status" value="1"/>
</dbReference>
<feature type="transmembrane region" description="Helical" evidence="7">
    <location>
        <begin position="12"/>
        <end position="34"/>
    </location>
</feature>
<keyword evidence="5 7" id="KW-1133">Transmembrane helix</keyword>
<proteinExistence type="inferred from homology"/>
<keyword evidence="10" id="KW-1185">Reference proteome</keyword>
<name>A0ABT9Q390_9ACTN</name>
<comment type="subcellular location">
    <subcellularLocation>
        <location evidence="1">Cell membrane</location>
        <topology evidence="1">Multi-pass membrane protein</topology>
    </subcellularLocation>
</comment>
<dbReference type="Proteomes" id="UP001225356">
    <property type="component" value="Unassembled WGS sequence"/>
</dbReference>
<evidence type="ECO:0000313" key="10">
    <source>
        <dbReference type="Proteomes" id="UP001225356"/>
    </source>
</evidence>
<accession>A0ABT9Q390</accession>
<comment type="similarity">
    <text evidence="2">Belongs to the DedA family.</text>
</comment>
<feature type="domain" description="VTT" evidence="8">
    <location>
        <begin position="35"/>
        <end position="159"/>
    </location>
</feature>
<evidence type="ECO:0000313" key="9">
    <source>
        <dbReference type="EMBL" id="MDP9841200.1"/>
    </source>
</evidence>
<reference evidence="9 10" key="1">
    <citation type="submission" date="2023-07" db="EMBL/GenBank/DDBJ databases">
        <title>Sequencing the genomes of 1000 actinobacteria strains.</title>
        <authorList>
            <person name="Klenk H.-P."/>
        </authorList>
    </citation>
    <scope>NUCLEOTIDE SEQUENCE [LARGE SCALE GENOMIC DNA]</scope>
    <source>
        <strain evidence="9 10">DSM 46740</strain>
    </source>
</reference>
<evidence type="ECO:0000256" key="6">
    <source>
        <dbReference type="ARBA" id="ARBA00023136"/>
    </source>
</evidence>
<keyword evidence="4 7" id="KW-0812">Transmembrane</keyword>
<dbReference type="InterPro" id="IPR032816">
    <property type="entry name" value="VTT_dom"/>
</dbReference>
<evidence type="ECO:0000256" key="1">
    <source>
        <dbReference type="ARBA" id="ARBA00004651"/>
    </source>
</evidence>
<dbReference type="Pfam" id="PF09335">
    <property type="entry name" value="VTT_dom"/>
    <property type="match status" value="1"/>
</dbReference>
<dbReference type="EMBL" id="JAUSQU010000001">
    <property type="protein sequence ID" value="MDP9841200.1"/>
    <property type="molecule type" value="Genomic_DNA"/>
</dbReference>
<evidence type="ECO:0000259" key="8">
    <source>
        <dbReference type="Pfam" id="PF09335"/>
    </source>
</evidence>
<evidence type="ECO:0000256" key="3">
    <source>
        <dbReference type="ARBA" id="ARBA00022475"/>
    </source>
</evidence>
<evidence type="ECO:0000256" key="5">
    <source>
        <dbReference type="ARBA" id="ARBA00022989"/>
    </source>
</evidence>
<evidence type="ECO:0000256" key="4">
    <source>
        <dbReference type="ARBA" id="ARBA00022692"/>
    </source>
</evidence>
<keyword evidence="3" id="KW-1003">Cell membrane</keyword>
<keyword evidence="6 7" id="KW-0472">Membrane</keyword>
<feature type="transmembrane region" description="Helical" evidence="7">
    <location>
        <begin position="142"/>
        <end position="165"/>
    </location>
</feature>
<gene>
    <name evidence="9" type="ORF">J2853_000411</name>
</gene>
<organism evidence="9 10">
    <name type="scientific">Streptosporangium lutulentum</name>
    <dbReference type="NCBI Taxonomy" id="1461250"/>
    <lineage>
        <taxon>Bacteria</taxon>
        <taxon>Bacillati</taxon>
        <taxon>Actinomycetota</taxon>
        <taxon>Actinomycetes</taxon>
        <taxon>Streptosporangiales</taxon>
        <taxon>Streptosporangiaceae</taxon>
        <taxon>Streptosporangium</taxon>
    </lineage>
</organism>
<dbReference type="RefSeq" id="WP_307554317.1">
    <property type="nucleotide sequence ID" value="NZ_JAUSQU010000001.1"/>
</dbReference>
<feature type="transmembrane region" description="Helical" evidence="7">
    <location>
        <begin position="54"/>
        <end position="74"/>
    </location>
</feature>
<evidence type="ECO:0000256" key="7">
    <source>
        <dbReference type="SAM" id="Phobius"/>
    </source>
</evidence>
<sequence length="218" mass="22515">MLMETLGQLDPYLVGAVLLAVLALDGSPLIGAVLPGEAATAVAGTALTGPLEVAIAAAGGVIGCYLGATGGWLIGRRYGSRVRHNRAGRWIGEHRWARAERLATGTGSGPALAAACFLPVVNSLTPVLAGTLGMPYHRFIRWALAGSAVWVSAYLALGSAAGEFVRHNEHLMVPVAGCVAVVIAGLVVIGLRARANRRAEISEPVGSRIPETSSRPLR</sequence>
<dbReference type="PANTHER" id="PTHR42709:SF6">
    <property type="entry name" value="UNDECAPRENYL PHOSPHATE TRANSPORTER A"/>
    <property type="match status" value="1"/>
</dbReference>
<dbReference type="InterPro" id="IPR051311">
    <property type="entry name" value="DedA_domain"/>
</dbReference>
<protein>
    <submittedName>
        <fullName evidence="9">Membrane-associated protein</fullName>
    </submittedName>
</protein>
<comment type="caution">
    <text evidence="9">The sequence shown here is derived from an EMBL/GenBank/DDBJ whole genome shotgun (WGS) entry which is preliminary data.</text>
</comment>